<feature type="region of interest" description="Disordered" evidence="1">
    <location>
        <begin position="550"/>
        <end position="572"/>
    </location>
</feature>
<dbReference type="AlphaFoldDB" id="M2RP49"/>
<name>M2RP49_COCSN</name>
<dbReference type="EMBL" id="KB445638">
    <property type="protein sequence ID" value="EMD68404.1"/>
    <property type="molecule type" value="Genomic_DNA"/>
</dbReference>
<dbReference type="Pfam" id="PF25156">
    <property type="entry name" value="PNGase_A_C"/>
    <property type="match status" value="1"/>
</dbReference>
<dbReference type="InterPro" id="IPR056948">
    <property type="entry name" value="PNGaseA_N"/>
</dbReference>
<sequence>MGGNTEHIAGHGYLSLGQAVNVAQNSEGGVDQRLAQFLEKRLAEVWAKLNAHPGSYVLPPDEFALLNYYRTRFGDNEIGSKKHPPLLQCLQPMPPILSPVDECQQIIMKHTFTFSYGQPFIGDYNPPDCRFNRVTFNFTVTSAGLQLDRLGLMFLDDIEVFRTSTAEPTKTGIIWSYVKDMSGYLSLFKKPHKIIFDLGNIVDDAYTGSWTTTLTATFFTAEDEIEPADVIIPISSRRSVDDSPSAFIVPETRAVDTIMLPRNAKNAVVTISACGQADEEFWWTHVLSSDTNVFWEYTSIRGHSPFREIQLLIDGQLAGVAWPFPRPIVGIDAFDLQDDEIDITPFITLLNDGKDHTFEIQVLGIDDDGNGRGTFTTAIESNWVVTDKVFIWLDANNTPLTGTGPVLDSVASIQLTSATKGVSSLTYSVQVSRSIYIESTLDTADGRRTAIWSQNLTFSNIGSLSNTANDHVVRQFTAGKQATLAGYSTSFEYPLWAHSSYNTAPDASVSIDASMQQGKQVQQLADLAFPNSWKTFGYTRLPTVFSPRRTFIGSSRNNSRNGTAHDGKSYGSSSIEQHMTLCSVDTAHEGTVVQDSTRVPDLAGQVWSARPLYEELYERSIVAADESVVYDSESYGGQEVNRAGHGGVREFAAKPIEARLGRGPA</sequence>
<dbReference type="HOGENOM" id="CLU_011027_0_1_1"/>
<reference evidence="3 4" key="1">
    <citation type="journal article" date="2012" name="PLoS Pathog.">
        <title>Diverse lifestyles and strategies of plant pathogenesis encoded in the genomes of eighteen Dothideomycetes fungi.</title>
        <authorList>
            <person name="Ohm R.A."/>
            <person name="Feau N."/>
            <person name="Henrissat B."/>
            <person name="Schoch C.L."/>
            <person name="Horwitz B.A."/>
            <person name="Barry K.W."/>
            <person name="Condon B.J."/>
            <person name="Copeland A.C."/>
            <person name="Dhillon B."/>
            <person name="Glaser F."/>
            <person name="Hesse C.N."/>
            <person name="Kosti I."/>
            <person name="LaButti K."/>
            <person name="Lindquist E.A."/>
            <person name="Lucas S."/>
            <person name="Salamov A.A."/>
            <person name="Bradshaw R.E."/>
            <person name="Ciuffetti L."/>
            <person name="Hamelin R.C."/>
            <person name="Kema G.H.J."/>
            <person name="Lawrence C."/>
            <person name="Scott J.A."/>
            <person name="Spatafora J.W."/>
            <person name="Turgeon B.G."/>
            <person name="de Wit P.J.G.M."/>
            <person name="Zhong S."/>
            <person name="Goodwin S.B."/>
            <person name="Grigoriev I.V."/>
        </authorList>
    </citation>
    <scope>NUCLEOTIDE SEQUENCE [LARGE SCALE GENOMIC DNA]</scope>
    <source>
        <strain evidence="4">ND90Pr / ATCC 201652</strain>
    </source>
</reference>
<organism evidence="3 4">
    <name type="scientific">Cochliobolus sativus (strain ND90Pr / ATCC 201652)</name>
    <name type="common">Common root rot and spot blotch fungus</name>
    <name type="synonym">Bipolaris sorokiniana</name>
    <dbReference type="NCBI Taxonomy" id="665912"/>
    <lineage>
        <taxon>Eukaryota</taxon>
        <taxon>Fungi</taxon>
        <taxon>Dikarya</taxon>
        <taxon>Ascomycota</taxon>
        <taxon>Pezizomycotina</taxon>
        <taxon>Dothideomycetes</taxon>
        <taxon>Pleosporomycetidae</taxon>
        <taxon>Pleosporales</taxon>
        <taxon>Pleosporineae</taxon>
        <taxon>Pleosporaceae</taxon>
        <taxon>Bipolaris</taxon>
    </lineage>
</organism>
<keyword evidence="4" id="KW-1185">Reference proteome</keyword>
<dbReference type="PANTHER" id="PTHR31104">
    <property type="entry name" value="PEPTIDE-N4-(N-ACETYL-BETA-GLUCOSAMINYL)ASPARAGINE AMIDASE A PROTEIN"/>
    <property type="match status" value="1"/>
</dbReference>
<dbReference type="GeneID" id="19133982"/>
<feature type="compositionally biased region" description="Polar residues" evidence="1">
    <location>
        <begin position="552"/>
        <end position="562"/>
    </location>
</feature>
<dbReference type="Pfam" id="PF12222">
    <property type="entry name" value="PNGaseA"/>
    <property type="match status" value="1"/>
</dbReference>
<dbReference type="Proteomes" id="UP000016934">
    <property type="component" value="Unassembled WGS sequence"/>
</dbReference>
<feature type="domain" description="Peptide N-acetyl-beta-D-glucosaminyl asparaginase amidase A N-terminal" evidence="2">
    <location>
        <begin position="102"/>
        <end position="402"/>
    </location>
</feature>
<evidence type="ECO:0000259" key="2">
    <source>
        <dbReference type="Pfam" id="PF12222"/>
    </source>
</evidence>
<gene>
    <name evidence="3" type="ORF">COCSADRAFT_196351</name>
</gene>
<evidence type="ECO:0000313" key="3">
    <source>
        <dbReference type="EMBL" id="EMD68404.1"/>
    </source>
</evidence>
<dbReference type="OMA" id="HQFANSY"/>
<proteinExistence type="predicted"/>
<dbReference type="KEGG" id="bsc:COCSADRAFT_196351"/>
<dbReference type="eggNOG" id="ENOG502QSXK">
    <property type="taxonomic scope" value="Eukaryota"/>
</dbReference>
<accession>M2RP49</accession>
<protein>
    <recommendedName>
        <fullName evidence="2">Peptide N-acetyl-beta-D-glucosaminyl asparaginase amidase A N-terminal domain-containing protein</fullName>
    </recommendedName>
</protein>
<dbReference type="RefSeq" id="XP_007696019.1">
    <property type="nucleotide sequence ID" value="XM_007697829.1"/>
</dbReference>
<evidence type="ECO:0000256" key="1">
    <source>
        <dbReference type="SAM" id="MobiDB-lite"/>
    </source>
</evidence>
<dbReference type="InterPro" id="IPR021102">
    <property type="entry name" value="PNGase_A"/>
</dbReference>
<evidence type="ECO:0000313" key="4">
    <source>
        <dbReference type="Proteomes" id="UP000016934"/>
    </source>
</evidence>
<reference evidence="4" key="2">
    <citation type="journal article" date="2013" name="PLoS Genet.">
        <title>Comparative genome structure, secondary metabolite, and effector coding capacity across Cochliobolus pathogens.</title>
        <authorList>
            <person name="Condon B.J."/>
            <person name="Leng Y."/>
            <person name="Wu D."/>
            <person name="Bushley K.E."/>
            <person name="Ohm R.A."/>
            <person name="Otillar R."/>
            <person name="Martin J."/>
            <person name="Schackwitz W."/>
            <person name="Grimwood J."/>
            <person name="MohdZainudin N."/>
            <person name="Xue C."/>
            <person name="Wang R."/>
            <person name="Manning V.A."/>
            <person name="Dhillon B."/>
            <person name="Tu Z.J."/>
            <person name="Steffenson B.J."/>
            <person name="Salamov A."/>
            <person name="Sun H."/>
            <person name="Lowry S."/>
            <person name="LaButti K."/>
            <person name="Han J."/>
            <person name="Copeland A."/>
            <person name="Lindquist E."/>
            <person name="Barry K."/>
            <person name="Schmutz J."/>
            <person name="Baker S.E."/>
            <person name="Ciuffetti L.M."/>
            <person name="Grigoriev I.V."/>
            <person name="Zhong S."/>
            <person name="Turgeon B.G."/>
        </authorList>
    </citation>
    <scope>NUCLEOTIDE SEQUENCE [LARGE SCALE GENOMIC DNA]</scope>
    <source>
        <strain evidence="4">ND90Pr / ATCC 201652</strain>
    </source>
</reference>
<dbReference type="OrthoDB" id="1612078at2759"/>